<gene>
    <name evidence="2" type="ORF">SMRZ_LOCUS15076</name>
</gene>
<evidence type="ECO:0000313" key="3">
    <source>
        <dbReference type="Proteomes" id="UP000277204"/>
    </source>
</evidence>
<feature type="compositionally biased region" description="Basic and acidic residues" evidence="1">
    <location>
        <begin position="75"/>
        <end position="84"/>
    </location>
</feature>
<feature type="compositionally biased region" description="Basic and acidic residues" evidence="1">
    <location>
        <begin position="21"/>
        <end position="50"/>
    </location>
</feature>
<feature type="compositionally biased region" description="Polar residues" evidence="1">
    <location>
        <begin position="1"/>
        <end position="19"/>
    </location>
</feature>
<organism evidence="2 3">
    <name type="scientific">Schistosoma margrebowiei</name>
    <dbReference type="NCBI Taxonomy" id="48269"/>
    <lineage>
        <taxon>Eukaryota</taxon>
        <taxon>Metazoa</taxon>
        <taxon>Spiralia</taxon>
        <taxon>Lophotrochozoa</taxon>
        <taxon>Platyhelminthes</taxon>
        <taxon>Trematoda</taxon>
        <taxon>Digenea</taxon>
        <taxon>Strigeidida</taxon>
        <taxon>Schistosomatoidea</taxon>
        <taxon>Schistosomatidae</taxon>
        <taxon>Schistosoma</taxon>
    </lineage>
</organism>
<accession>A0A183MGA1</accession>
<dbReference type="AlphaFoldDB" id="A0A183MGA1"/>
<evidence type="ECO:0000256" key="1">
    <source>
        <dbReference type="SAM" id="MobiDB-lite"/>
    </source>
</evidence>
<name>A0A183MGA1_9TREM</name>
<feature type="region of interest" description="Disordered" evidence="1">
    <location>
        <begin position="1"/>
        <end position="84"/>
    </location>
</feature>
<proteinExistence type="predicted"/>
<dbReference type="Proteomes" id="UP000277204">
    <property type="component" value="Unassembled WGS sequence"/>
</dbReference>
<reference evidence="2 3" key="1">
    <citation type="submission" date="2018-11" db="EMBL/GenBank/DDBJ databases">
        <authorList>
            <consortium name="Pathogen Informatics"/>
        </authorList>
    </citation>
    <scope>NUCLEOTIDE SEQUENCE [LARGE SCALE GENOMIC DNA]</scope>
    <source>
        <strain evidence="2 3">Zambia</strain>
    </source>
</reference>
<dbReference type="EMBL" id="UZAI01016871">
    <property type="protein sequence ID" value="VDP17410.1"/>
    <property type="molecule type" value="Genomic_DNA"/>
</dbReference>
<sequence>MKNTSDPLVRHNQQQSTMGENKPDPSEERNQEQPPEVDRTYIEESTELLHKANPHMESSGSKEKLKNKGHIMSMNKDRQEKTEQ</sequence>
<evidence type="ECO:0000313" key="2">
    <source>
        <dbReference type="EMBL" id="VDP17410.1"/>
    </source>
</evidence>
<protein>
    <submittedName>
        <fullName evidence="2">Uncharacterized protein</fullName>
    </submittedName>
</protein>
<keyword evidence="3" id="KW-1185">Reference proteome</keyword>